<reference evidence="1" key="1">
    <citation type="submission" date="2021-03" db="EMBL/GenBank/DDBJ databases">
        <authorList>
            <consortium name="DOE Joint Genome Institute"/>
            <person name="Ahrendt S."/>
            <person name="Looney B.P."/>
            <person name="Miyauchi S."/>
            <person name="Morin E."/>
            <person name="Drula E."/>
            <person name="Courty P.E."/>
            <person name="Chicoki N."/>
            <person name="Fauchery L."/>
            <person name="Kohler A."/>
            <person name="Kuo A."/>
            <person name="Labutti K."/>
            <person name="Pangilinan J."/>
            <person name="Lipzen A."/>
            <person name="Riley R."/>
            <person name="Andreopoulos W."/>
            <person name="He G."/>
            <person name="Johnson J."/>
            <person name="Barry K.W."/>
            <person name="Grigoriev I.V."/>
            <person name="Nagy L."/>
            <person name="Hibbett D."/>
            <person name="Henrissat B."/>
            <person name="Matheny P.B."/>
            <person name="Labbe J."/>
            <person name="Martin F."/>
        </authorList>
    </citation>
    <scope>NUCLEOTIDE SEQUENCE</scope>
    <source>
        <strain evidence="1">HHB10654</strain>
    </source>
</reference>
<comment type="caution">
    <text evidence="1">The sequence shown here is derived from an EMBL/GenBank/DDBJ whole genome shotgun (WGS) entry which is preliminary data.</text>
</comment>
<reference evidence="1" key="2">
    <citation type="journal article" date="2022" name="New Phytol.">
        <title>Evolutionary transition to the ectomycorrhizal habit in the genomes of a hyperdiverse lineage of mushroom-forming fungi.</title>
        <authorList>
            <person name="Looney B."/>
            <person name="Miyauchi S."/>
            <person name="Morin E."/>
            <person name="Drula E."/>
            <person name="Courty P.E."/>
            <person name="Kohler A."/>
            <person name="Kuo A."/>
            <person name="LaButti K."/>
            <person name="Pangilinan J."/>
            <person name="Lipzen A."/>
            <person name="Riley R."/>
            <person name="Andreopoulos W."/>
            <person name="He G."/>
            <person name="Johnson J."/>
            <person name="Nolan M."/>
            <person name="Tritt A."/>
            <person name="Barry K.W."/>
            <person name="Grigoriev I.V."/>
            <person name="Nagy L.G."/>
            <person name="Hibbett D."/>
            <person name="Henrissat B."/>
            <person name="Matheny P.B."/>
            <person name="Labbe J."/>
            <person name="Martin F.M."/>
        </authorList>
    </citation>
    <scope>NUCLEOTIDE SEQUENCE</scope>
    <source>
        <strain evidence="1">HHB10654</strain>
    </source>
</reference>
<protein>
    <submittedName>
        <fullName evidence="1">Uncharacterized protein</fullName>
    </submittedName>
</protein>
<proteinExistence type="predicted"/>
<evidence type="ECO:0000313" key="2">
    <source>
        <dbReference type="Proteomes" id="UP000814140"/>
    </source>
</evidence>
<dbReference type="Proteomes" id="UP000814140">
    <property type="component" value="Unassembled WGS sequence"/>
</dbReference>
<organism evidence="1 2">
    <name type="scientific">Artomyces pyxidatus</name>
    <dbReference type="NCBI Taxonomy" id="48021"/>
    <lineage>
        <taxon>Eukaryota</taxon>
        <taxon>Fungi</taxon>
        <taxon>Dikarya</taxon>
        <taxon>Basidiomycota</taxon>
        <taxon>Agaricomycotina</taxon>
        <taxon>Agaricomycetes</taxon>
        <taxon>Russulales</taxon>
        <taxon>Auriscalpiaceae</taxon>
        <taxon>Artomyces</taxon>
    </lineage>
</organism>
<sequence length="99" mass="10557">MYKRLEDVNIYPQSAMAKFTFTTLCALACIFVLTLTSVNAQANAADVQECDSLTTASSAASLLRNLGIPVPSDPNELVGTRCTQDTGTLCSAIPPTARW</sequence>
<name>A0ACB8SZ12_9AGAM</name>
<evidence type="ECO:0000313" key="1">
    <source>
        <dbReference type="EMBL" id="KAI0061427.1"/>
    </source>
</evidence>
<dbReference type="EMBL" id="MU277212">
    <property type="protein sequence ID" value="KAI0061427.1"/>
    <property type="molecule type" value="Genomic_DNA"/>
</dbReference>
<gene>
    <name evidence="1" type="ORF">BV25DRAFT_756482</name>
</gene>
<accession>A0ACB8SZ12</accession>
<keyword evidence="2" id="KW-1185">Reference proteome</keyword>